<name>A0A1G1L2B5_9BACT</name>
<protein>
    <recommendedName>
        <fullName evidence="3">UspA domain-containing protein</fullName>
    </recommendedName>
</protein>
<reference evidence="1 2" key="1">
    <citation type="journal article" date="2016" name="Nat. Commun.">
        <title>Thousands of microbial genomes shed light on interconnected biogeochemical processes in an aquifer system.</title>
        <authorList>
            <person name="Anantharaman K."/>
            <person name="Brown C.T."/>
            <person name="Hug L.A."/>
            <person name="Sharon I."/>
            <person name="Castelle C.J."/>
            <person name="Probst A.J."/>
            <person name="Thomas B.C."/>
            <person name="Singh A."/>
            <person name="Wilkins M.J."/>
            <person name="Karaoz U."/>
            <person name="Brodie E.L."/>
            <person name="Williams K.H."/>
            <person name="Hubbard S.S."/>
            <person name="Banfield J.F."/>
        </authorList>
    </citation>
    <scope>NUCLEOTIDE SEQUENCE [LARGE SCALE GENOMIC DNA]</scope>
</reference>
<dbReference type="Proteomes" id="UP000178187">
    <property type="component" value="Unassembled WGS sequence"/>
</dbReference>
<evidence type="ECO:0000313" key="2">
    <source>
        <dbReference type="Proteomes" id="UP000178187"/>
    </source>
</evidence>
<proteinExistence type="predicted"/>
<comment type="caution">
    <text evidence="1">The sequence shown here is derived from an EMBL/GenBank/DDBJ whole genome shotgun (WGS) entry which is preliminary data.</text>
</comment>
<dbReference type="EMBL" id="MHFR01000011">
    <property type="protein sequence ID" value="OGW99286.1"/>
    <property type="molecule type" value="Genomic_DNA"/>
</dbReference>
<accession>A0A1G1L2B5</accession>
<evidence type="ECO:0000313" key="1">
    <source>
        <dbReference type="EMBL" id="OGW99286.1"/>
    </source>
</evidence>
<evidence type="ECO:0008006" key="3">
    <source>
        <dbReference type="Google" id="ProtNLM"/>
    </source>
</evidence>
<gene>
    <name evidence="1" type="ORF">A3G33_03695</name>
</gene>
<dbReference type="AlphaFoldDB" id="A0A1G1L2B5"/>
<organism evidence="1 2">
    <name type="scientific">Candidatus Danuiimicrobium aquiferis</name>
    <dbReference type="NCBI Taxonomy" id="1801832"/>
    <lineage>
        <taxon>Bacteria</taxon>
        <taxon>Pseudomonadati</taxon>
        <taxon>Candidatus Omnitrophota</taxon>
        <taxon>Candidatus Danuiimicrobium</taxon>
    </lineage>
</organism>
<sequence>MGADERKRDITAVPVWQVGEDAGKLIAMAANELDVDTVFIGSTKRSRLVKLLRQDIFKSLARRLAPQRHLIISG</sequence>